<evidence type="ECO:0000313" key="3">
    <source>
        <dbReference type="Proteomes" id="UP001066276"/>
    </source>
</evidence>
<dbReference type="Proteomes" id="UP001066276">
    <property type="component" value="Chromosome 2_2"/>
</dbReference>
<comment type="caution">
    <text evidence="2">The sequence shown here is derived from an EMBL/GenBank/DDBJ whole genome shotgun (WGS) entry which is preliminary data.</text>
</comment>
<dbReference type="AlphaFoldDB" id="A0AAV7UV09"/>
<protein>
    <submittedName>
        <fullName evidence="2">Uncharacterized protein</fullName>
    </submittedName>
</protein>
<reference evidence="2" key="1">
    <citation type="journal article" date="2022" name="bioRxiv">
        <title>Sequencing and chromosome-scale assembly of the giantPleurodeles waltlgenome.</title>
        <authorList>
            <person name="Brown T."/>
            <person name="Elewa A."/>
            <person name="Iarovenko S."/>
            <person name="Subramanian E."/>
            <person name="Araus A.J."/>
            <person name="Petzold A."/>
            <person name="Susuki M."/>
            <person name="Suzuki K.-i.T."/>
            <person name="Hayashi T."/>
            <person name="Toyoda A."/>
            <person name="Oliveira C."/>
            <person name="Osipova E."/>
            <person name="Leigh N.D."/>
            <person name="Simon A."/>
            <person name="Yun M.H."/>
        </authorList>
    </citation>
    <scope>NUCLEOTIDE SEQUENCE</scope>
    <source>
        <strain evidence="2">20211129_DDA</strain>
        <tissue evidence="2">Liver</tissue>
    </source>
</reference>
<gene>
    <name evidence="2" type="ORF">NDU88_001327</name>
</gene>
<evidence type="ECO:0000256" key="1">
    <source>
        <dbReference type="SAM" id="MobiDB-lite"/>
    </source>
</evidence>
<accession>A0AAV7UV09</accession>
<dbReference type="EMBL" id="JANPWB010000004">
    <property type="protein sequence ID" value="KAJ1192015.1"/>
    <property type="molecule type" value="Genomic_DNA"/>
</dbReference>
<sequence>MFTEDTRGKNSFSRSSRRAAHTLFTSLRAGGGGRMREHEPETRTRPLRAHRCPVVGATPKPKREPRPPANAEPFILSRRATKGNKI</sequence>
<feature type="compositionally biased region" description="Basic and acidic residues" evidence="1">
    <location>
        <begin position="34"/>
        <end position="44"/>
    </location>
</feature>
<proteinExistence type="predicted"/>
<feature type="region of interest" description="Disordered" evidence="1">
    <location>
        <begin position="1"/>
        <end position="86"/>
    </location>
</feature>
<keyword evidence="3" id="KW-1185">Reference proteome</keyword>
<evidence type="ECO:0000313" key="2">
    <source>
        <dbReference type="EMBL" id="KAJ1192015.1"/>
    </source>
</evidence>
<name>A0AAV7UV09_PLEWA</name>
<organism evidence="2 3">
    <name type="scientific">Pleurodeles waltl</name>
    <name type="common">Iberian ribbed newt</name>
    <dbReference type="NCBI Taxonomy" id="8319"/>
    <lineage>
        <taxon>Eukaryota</taxon>
        <taxon>Metazoa</taxon>
        <taxon>Chordata</taxon>
        <taxon>Craniata</taxon>
        <taxon>Vertebrata</taxon>
        <taxon>Euteleostomi</taxon>
        <taxon>Amphibia</taxon>
        <taxon>Batrachia</taxon>
        <taxon>Caudata</taxon>
        <taxon>Salamandroidea</taxon>
        <taxon>Salamandridae</taxon>
        <taxon>Pleurodelinae</taxon>
        <taxon>Pleurodeles</taxon>
    </lineage>
</organism>